<keyword evidence="8 17" id="KW-0694">RNA-binding</keyword>
<dbReference type="GO" id="GO:0046825">
    <property type="term" value="P:regulation of protein export from nucleus"/>
    <property type="evidence" value="ECO:0007669"/>
    <property type="project" value="TreeGrafter"/>
</dbReference>
<evidence type="ECO:0000256" key="4">
    <source>
        <dbReference type="ARBA" id="ARBA00022679"/>
    </source>
</evidence>
<keyword evidence="6 23" id="KW-0418">Kinase</keyword>
<dbReference type="GO" id="GO:0004674">
    <property type="term" value="F:protein serine/threonine kinase activity"/>
    <property type="evidence" value="ECO:0007669"/>
    <property type="project" value="UniProtKB-KW"/>
</dbReference>
<comment type="catalytic activity">
    <reaction evidence="11">
        <text>L-seryl-[protein] + ATP = O-phospho-L-seryl-[protein] + ADP + H(+)</text>
        <dbReference type="Rhea" id="RHEA:17989"/>
        <dbReference type="Rhea" id="RHEA-COMP:9863"/>
        <dbReference type="Rhea" id="RHEA-COMP:11604"/>
        <dbReference type="ChEBI" id="CHEBI:15378"/>
        <dbReference type="ChEBI" id="CHEBI:29999"/>
        <dbReference type="ChEBI" id="CHEBI:30616"/>
        <dbReference type="ChEBI" id="CHEBI:83421"/>
        <dbReference type="ChEBI" id="CHEBI:456216"/>
        <dbReference type="EC" id="2.7.11.1"/>
    </reaction>
</comment>
<dbReference type="InterPro" id="IPR011009">
    <property type="entry name" value="Kinase-like_dom_sf"/>
</dbReference>
<dbReference type="PROSITE" id="PS50102">
    <property type="entry name" value="RRM"/>
    <property type="match status" value="1"/>
</dbReference>
<dbReference type="KEGG" id="alim:106523859"/>
<comment type="function">
    <text evidence="12">Upon serum stimulation, phosphorylates CDKN1B/p27Kip1, thus controlling CDKN1B subcellular location and cell cycle progression in G1 phase. May be involved in trafficking and/or processing of RNA.</text>
</comment>
<dbReference type="GO" id="GO:0045948">
    <property type="term" value="P:positive regulation of translational initiation"/>
    <property type="evidence" value="ECO:0007669"/>
    <property type="project" value="TreeGrafter"/>
</dbReference>
<dbReference type="FunFam" id="3.30.200.20:FF:000324">
    <property type="entry name" value="Serine/threonine-protein kinase Kist isoform 1"/>
    <property type="match status" value="1"/>
</dbReference>
<keyword evidence="4" id="KW-0808">Transferase</keyword>
<dbReference type="InterPro" id="IPR034372">
    <property type="entry name" value="UHMK1"/>
</dbReference>
<organism evidence="22 23">
    <name type="scientific">Austrofundulus limnaeus</name>
    <name type="common">Annual killifish</name>
    <dbReference type="NCBI Taxonomy" id="52670"/>
    <lineage>
        <taxon>Eukaryota</taxon>
        <taxon>Metazoa</taxon>
        <taxon>Chordata</taxon>
        <taxon>Craniata</taxon>
        <taxon>Vertebrata</taxon>
        <taxon>Euteleostomi</taxon>
        <taxon>Actinopterygii</taxon>
        <taxon>Neopterygii</taxon>
        <taxon>Teleostei</taxon>
        <taxon>Neoteleostei</taxon>
        <taxon>Acanthomorphata</taxon>
        <taxon>Ovalentaria</taxon>
        <taxon>Atherinomorphae</taxon>
        <taxon>Cyprinodontiformes</taxon>
        <taxon>Rivulidae</taxon>
        <taxon>Austrofundulus</taxon>
    </lineage>
</organism>
<dbReference type="InterPro" id="IPR000719">
    <property type="entry name" value="Prot_kinase_dom"/>
</dbReference>
<keyword evidence="5 18" id="KW-0547">Nucleotide-binding</keyword>
<evidence type="ECO:0000256" key="16">
    <source>
        <dbReference type="ARBA" id="ARBA00080134"/>
    </source>
</evidence>
<dbReference type="Gene3D" id="3.30.70.330">
    <property type="match status" value="1"/>
</dbReference>
<evidence type="ECO:0000256" key="13">
    <source>
        <dbReference type="ARBA" id="ARBA00071425"/>
    </source>
</evidence>
<feature type="domain" description="RRM" evidence="21">
    <location>
        <begin position="335"/>
        <end position="413"/>
    </location>
</feature>
<feature type="domain" description="Protein kinase" evidence="20">
    <location>
        <begin position="38"/>
        <end position="318"/>
    </location>
</feature>
<evidence type="ECO:0000256" key="19">
    <source>
        <dbReference type="SAM" id="MobiDB-lite"/>
    </source>
</evidence>
<dbReference type="AlphaFoldDB" id="A0A2I4BYR3"/>
<dbReference type="PANTHER" id="PTHR46962">
    <property type="entry name" value="SERINE/THREONINE-PROTEIN KINASE KIST"/>
    <property type="match status" value="1"/>
</dbReference>
<evidence type="ECO:0000256" key="3">
    <source>
        <dbReference type="ARBA" id="ARBA00022527"/>
    </source>
</evidence>
<evidence type="ECO:0000256" key="11">
    <source>
        <dbReference type="ARBA" id="ARBA00048679"/>
    </source>
</evidence>
<dbReference type="FunFam" id="3.30.70.330:FF:000241">
    <property type="entry name" value="Serine/threonine-protein kinase Kist isoform 1"/>
    <property type="match status" value="1"/>
</dbReference>
<keyword evidence="22" id="KW-1185">Reference proteome</keyword>
<evidence type="ECO:0000256" key="12">
    <source>
        <dbReference type="ARBA" id="ARBA00057207"/>
    </source>
</evidence>
<dbReference type="SUPFAM" id="SSF54928">
    <property type="entry name" value="RNA-binding domain, RBD"/>
    <property type="match status" value="1"/>
</dbReference>
<dbReference type="Pfam" id="PF00076">
    <property type="entry name" value="RRM_1"/>
    <property type="match status" value="1"/>
</dbReference>
<dbReference type="SMART" id="SM00220">
    <property type="entry name" value="S_TKc"/>
    <property type="match status" value="1"/>
</dbReference>
<evidence type="ECO:0000256" key="15">
    <source>
        <dbReference type="ARBA" id="ARBA00078991"/>
    </source>
</evidence>
<dbReference type="CDD" id="cd12465">
    <property type="entry name" value="RRM_UHMK1"/>
    <property type="match status" value="1"/>
</dbReference>
<evidence type="ECO:0000259" key="20">
    <source>
        <dbReference type="PROSITE" id="PS50011"/>
    </source>
</evidence>
<dbReference type="InterPro" id="IPR035979">
    <property type="entry name" value="RBD_domain_sf"/>
</dbReference>
<gene>
    <name evidence="23" type="primary">uhmk1</name>
</gene>
<dbReference type="PANTHER" id="PTHR46962:SF1">
    <property type="entry name" value="SERINE_THREONINE-PROTEIN KINASE KIST"/>
    <property type="match status" value="1"/>
</dbReference>
<sequence>MAHCGHSEPSAKLQAPDSVPPDRSTTRPVLFEIFGEIWTVQSRLGQGVSASVYRVSSGRAATAAVKEFQADSQGGDYGFHKERSVLEDIQGHKNIVTLYGVFSNHNCEGVSTYCLLLELLDVSVSDLLVRRSTDLQGGRPQQGHSMWLVQHCARDILEALSFLHREGYVHADLKPRNILWSADDECFKLIDFGLSFKQGNQDVKYIQTDGYRAPEAELQNSLAQAGVEGDSGCTAAVDLWSLGVVLLEMFSGIKLKDTVGLEELKENSAAIVDHIFSNNNLLCPAIPVYHLRDLIKSMLLHDPKQRCTAHTALLSPFFSIPFAPHVKDLVLLPSPVLRLLNLIDDSHLHNDEEYDDILEDMKEECQKYGSVVSLLIPKENPGKGQVFVEYANSSDSKEAQRLLTGRTFDGKFVVATFYPLSAYKRGYLYQTVQ</sequence>
<evidence type="ECO:0000256" key="2">
    <source>
        <dbReference type="ARBA" id="ARBA00012513"/>
    </source>
</evidence>
<evidence type="ECO:0000256" key="5">
    <source>
        <dbReference type="ARBA" id="ARBA00022741"/>
    </source>
</evidence>
<evidence type="ECO:0000256" key="17">
    <source>
        <dbReference type="PROSITE-ProRule" id="PRU00176"/>
    </source>
</evidence>
<dbReference type="GO" id="GO:0071598">
    <property type="term" value="C:neuronal ribonucleoprotein granule"/>
    <property type="evidence" value="ECO:0007669"/>
    <property type="project" value="TreeGrafter"/>
</dbReference>
<dbReference type="InterPro" id="IPR017441">
    <property type="entry name" value="Protein_kinase_ATP_BS"/>
</dbReference>
<evidence type="ECO:0000313" key="23">
    <source>
        <dbReference type="RefSeq" id="XP_013872885.1"/>
    </source>
</evidence>
<dbReference type="Proteomes" id="UP000192220">
    <property type="component" value="Unplaced"/>
</dbReference>
<evidence type="ECO:0000259" key="21">
    <source>
        <dbReference type="PROSITE" id="PS50102"/>
    </source>
</evidence>
<evidence type="ECO:0000256" key="10">
    <source>
        <dbReference type="ARBA" id="ARBA00047899"/>
    </source>
</evidence>
<dbReference type="RefSeq" id="XP_013872885.1">
    <property type="nucleotide sequence ID" value="XM_014017431.1"/>
</dbReference>
<keyword evidence="9" id="KW-0539">Nucleus</keyword>
<keyword evidence="3" id="KW-0723">Serine/threonine-protein kinase</keyword>
<dbReference type="FunFam" id="1.10.510.10:FF:000322">
    <property type="entry name" value="Serine/threonine-protein kinase Kist isoform 1"/>
    <property type="match status" value="1"/>
</dbReference>
<dbReference type="SUPFAM" id="SSF56112">
    <property type="entry name" value="Protein kinase-like (PK-like)"/>
    <property type="match status" value="1"/>
</dbReference>
<dbReference type="STRING" id="52670.A0A2I4BYR3"/>
<dbReference type="PROSITE" id="PS50011">
    <property type="entry name" value="PROTEIN_KINASE_DOM"/>
    <property type="match status" value="1"/>
</dbReference>
<dbReference type="SMART" id="SM00360">
    <property type="entry name" value="RRM"/>
    <property type="match status" value="1"/>
</dbReference>
<name>A0A2I4BYR3_AUSLI</name>
<evidence type="ECO:0000256" key="8">
    <source>
        <dbReference type="ARBA" id="ARBA00022884"/>
    </source>
</evidence>
<evidence type="ECO:0000256" key="14">
    <source>
        <dbReference type="ARBA" id="ARBA00075029"/>
    </source>
</evidence>
<evidence type="ECO:0000256" key="9">
    <source>
        <dbReference type="ARBA" id="ARBA00023242"/>
    </source>
</evidence>
<dbReference type="InterPro" id="IPR012677">
    <property type="entry name" value="Nucleotide-bd_a/b_plait_sf"/>
</dbReference>
<comment type="catalytic activity">
    <reaction evidence="10">
        <text>L-threonyl-[protein] + ATP = O-phospho-L-threonyl-[protein] + ADP + H(+)</text>
        <dbReference type="Rhea" id="RHEA:46608"/>
        <dbReference type="Rhea" id="RHEA-COMP:11060"/>
        <dbReference type="Rhea" id="RHEA-COMP:11605"/>
        <dbReference type="ChEBI" id="CHEBI:15378"/>
        <dbReference type="ChEBI" id="CHEBI:30013"/>
        <dbReference type="ChEBI" id="CHEBI:30616"/>
        <dbReference type="ChEBI" id="CHEBI:61977"/>
        <dbReference type="ChEBI" id="CHEBI:456216"/>
        <dbReference type="EC" id="2.7.11.1"/>
    </reaction>
</comment>
<dbReference type="GO" id="GO:0005524">
    <property type="term" value="F:ATP binding"/>
    <property type="evidence" value="ECO:0007669"/>
    <property type="project" value="UniProtKB-UniRule"/>
</dbReference>
<reference evidence="23" key="1">
    <citation type="submission" date="2025-08" db="UniProtKB">
        <authorList>
            <consortium name="RefSeq"/>
        </authorList>
    </citation>
    <scope>IDENTIFICATION</scope>
    <source>
        <strain evidence="23">Quisiro</strain>
        <tissue evidence="23">Liver</tissue>
    </source>
</reference>
<dbReference type="OrthoDB" id="10266058at2759"/>
<protein>
    <recommendedName>
        <fullName evidence="13">Serine/threonine-protein kinase Kist</fullName>
        <ecNumber evidence="2">2.7.11.1</ecNumber>
    </recommendedName>
    <alternativeName>
        <fullName evidence="16">Kinase interacting with stathmin</fullName>
    </alternativeName>
    <alternativeName>
        <fullName evidence="15">PAM COOH-terminal interactor protein 2</fullName>
    </alternativeName>
    <alternativeName>
        <fullName evidence="14">U2AF homology motif kinase 1</fullName>
    </alternativeName>
</protein>
<feature type="binding site" evidence="18">
    <location>
        <position position="66"/>
    </location>
    <ligand>
        <name>ATP</name>
        <dbReference type="ChEBI" id="CHEBI:30616"/>
    </ligand>
</feature>
<dbReference type="InterPro" id="IPR000504">
    <property type="entry name" value="RRM_dom"/>
</dbReference>
<dbReference type="Gene3D" id="3.30.200.20">
    <property type="entry name" value="Phosphorylase Kinase, domain 1"/>
    <property type="match status" value="1"/>
</dbReference>
<dbReference type="GeneID" id="106523859"/>
<comment type="subcellular location">
    <subcellularLocation>
        <location evidence="1">Nucleus</location>
    </subcellularLocation>
</comment>
<evidence type="ECO:0000256" key="18">
    <source>
        <dbReference type="PROSITE-ProRule" id="PRU10141"/>
    </source>
</evidence>
<dbReference type="GO" id="GO:0003723">
    <property type="term" value="F:RNA binding"/>
    <property type="evidence" value="ECO:0007669"/>
    <property type="project" value="UniProtKB-UniRule"/>
</dbReference>
<dbReference type="Pfam" id="PF00069">
    <property type="entry name" value="Pkinase"/>
    <property type="match status" value="1"/>
</dbReference>
<keyword evidence="7 18" id="KW-0067">ATP-binding</keyword>
<dbReference type="GO" id="GO:0043021">
    <property type="term" value="F:ribonucleoprotein complex binding"/>
    <property type="evidence" value="ECO:0007669"/>
    <property type="project" value="TreeGrafter"/>
</dbReference>
<dbReference type="InterPro" id="IPR034371">
    <property type="entry name" value="UHMK1_RRM"/>
</dbReference>
<dbReference type="GO" id="GO:0005634">
    <property type="term" value="C:nucleus"/>
    <property type="evidence" value="ECO:0007669"/>
    <property type="project" value="UniProtKB-SubCell"/>
</dbReference>
<evidence type="ECO:0000256" key="7">
    <source>
        <dbReference type="ARBA" id="ARBA00022840"/>
    </source>
</evidence>
<evidence type="ECO:0000313" key="22">
    <source>
        <dbReference type="Proteomes" id="UP000192220"/>
    </source>
</evidence>
<accession>A0A2I4BYR3</accession>
<evidence type="ECO:0000256" key="1">
    <source>
        <dbReference type="ARBA" id="ARBA00004123"/>
    </source>
</evidence>
<dbReference type="PROSITE" id="PS00107">
    <property type="entry name" value="PROTEIN_KINASE_ATP"/>
    <property type="match status" value="1"/>
</dbReference>
<proteinExistence type="predicted"/>
<dbReference type="CTD" id="127933"/>
<dbReference type="EC" id="2.7.11.1" evidence="2"/>
<feature type="region of interest" description="Disordered" evidence="19">
    <location>
        <begin position="1"/>
        <end position="23"/>
    </location>
</feature>
<dbReference type="InParanoid" id="A0A2I4BYR3"/>
<evidence type="ECO:0000256" key="6">
    <source>
        <dbReference type="ARBA" id="ARBA00022777"/>
    </source>
</evidence>
<dbReference type="Gene3D" id="1.10.510.10">
    <property type="entry name" value="Transferase(Phosphotransferase) domain 1"/>
    <property type="match status" value="1"/>
</dbReference>